<dbReference type="AlphaFoldDB" id="A0A1H6R8X1"/>
<dbReference type="Proteomes" id="UP000199379">
    <property type="component" value="Unassembled WGS sequence"/>
</dbReference>
<protein>
    <recommendedName>
        <fullName evidence="4">NfeD-like C-terminal, partner-binding</fullName>
    </recommendedName>
</protein>
<name>A0A1H6R8X1_9RHOB</name>
<feature type="transmembrane region" description="Helical" evidence="1">
    <location>
        <begin position="30"/>
        <end position="47"/>
    </location>
</feature>
<accession>A0A1H6R8X1</accession>
<gene>
    <name evidence="2" type="ORF">SAMN05444007_101353</name>
</gene>
<reference evidence="2 3" key="1">
    <citation type="submission" date="2016-10" db="EMBL/GenBank/DDBJ databases">
        <authorList>
            <person name="de Groot N.N."/>
        </authorList>
    </citation>
    <scope>NUCLEOTIDE SEQUENCE [LARGE SCALE GENOMIC DNA]</scope>
    <source>
        <strain evidence="2 3">DSM 29340</strain>
    </source>
</reference>
<keyword evidence="1" id="KW-1133">Transmembrane helix</keyword>
<keyword evidence="3" id="KW-1185">Reference proteome</keyword>
<evidence type="ECO:0000313" key="2">
    <source>
        <dbReference type="EMBL" id="SEI48957.1"/>
    </source>
</evidence>
<keyword evidence="1" id="KW-0812">Transmembrane</keyword>
<evidence type="ECO:0000256" key="1">
    <source>
        <dbReference type="SAM" id="Phobius"/>
    </source>
</evidence>
<feature type="transmembrane region" description="Helical" evidence="1">
    <location>
        <begin position="6"/>
        <end position="23"/>
    </location>
</feature>
<keyword evidence="1" id="KW-0472">Membrane</keyword>
<dbReference type="STRING" id="1227549.SAMN05444007_101353"/>
<organism evidence="2 3">
    <name type="scientific">Cribrihabitans marinus</name>
    <dbReference type="NCBI Taxonomy" id="1227549"/>
    <lineage>
        <taxon>Bacteria</taxon>
        <taxon>Pseudomonadati</taxon>
        <taxon>Pseudomonadota</taxon>
        <taxon>Alphaproteobacteria</taxon>
        <taxon>Rhodobacterales</taxon>
        <taxon>Paracoccaceae</taxon>
        <taxon>Cribrihabitans</taxon>
    </lineage>
</organism>
<evidence type="ECO:0008006" key="4">
    <source>
        <dbReference type="Google" id="ProtNLM"/>
    </source>
</evidence>
<evidence type="ECO:0000313" key="3">
    <source>
        <dbReference type="Proteomes" id="UP000199379"/>
    </source>
</evidence>
<proteinExistence type="predicted"/>
<feature type="transmembrane region" description="Helical" evidence="1">
    <location>
        <begin position="53"/>
        <end position="73"/>
    </location>
</feature>
<sequence length="93" mass="10216">MMTEPLWTVWWVWGAAALILAILEVLVPGFVFVGFAVGAAAVALFLLNTGLSLGLAPLLLIFAVLSLVTWLILRRYFALPKGQVKRFTDDIND</sequence>
<dbReference type="EMBL" id="FNYD01000001">
    <property type="protein sequence ID" value="SEI48957.1"/>
    <property type="molecule type" value="Genomic_DNA"/>
</dbReference>